<dbReference type="Gene3D" id="3.40.50.2000">
    <property type="entry name" value="Glycogen Phosphorylase B"/>
    <property type="match status" value="2"/>
</dbReference>
<name>A0A1C6UT89_9ACTN</name>
<dbReference type="InterPro" id="IPR002213">
    <property type="entry name" value="UDP_glucos_trans"/>
</dbReference>
<dbReference type="SUPFAM" id="SSF53756">
    <property type="entry name" value="UDP-Glycosyltransferase/glycogen phosphorylase"/>
    <property type="match status" value="1"/>
</dbReference>
<dbReference type="Proteomes" id="UP000199696">
    <property type="component" value="Unassembled WGS sequence"/>
</dbReference>
<accession>A0A1C6UT89</accession>
<sequence length="431" mass="46868">MSPLLAIAGELSHRGVPDLWFASEEAARGRVERVSGASPVRFASSGPTYYAPDESVYTAMTRGPRTTDGFVAAMRLLQHPSVAGEHYPWLLDLIDKLDPGLMVIDALHMPALDAAMTRRVPFVLSVPFPVSMLYLRRLPWSYPTPTSGLPRRMRPAQLAANVAFRLRLQLALLTRTNLLGSAWYRRSLGIANPFGDLERYSAAAAAVFGYSVFGIEYPFSAPDHLHMLGTAVEREAPGASTGSDLASWLDEHPSVVYVGLGTLAVLSRDQVTALATALADLGPRHRVLWKLPAAQRALLPGPPPAHVRLEEWLPSQSEVLAHPHVRVFVTHGGANGFHEGIHFGKPLLVMPFWLDCYDLAARGVDAGVGLAVDRPPHFGADEITAKLRRLLSDDTFARRSRYWGEQLRQAGGARRAADLIVELAGGAAAAH</sequence>
<dbReference type="PANTHER" id="PTHR48049:SF132">
    <property type="entry name" value="GLYCOSYLTRANSFERASE"/>
    <property type="match status" value="1"/>
</dbReference>
<dbReference type="AlphaFoldDB" id="A0A1C6UT89"/>
<dbReference type="InterPro" id="IPR050481">
    <property type="entry name" value="UDP-glycosyltransf_plant"/>
</dbReference>
<dbReference type="PANTHER" id="PTHR48049">
    <property type="entry name" value="GLYCOSYLTRANSFERASE"/>
    <property type="match status" value="1"/>
</dbReference>
<gene>
    <name evidence="1" type="ORF">GA0070604_3580</name>
</gene>
<dbReference type="GO" id="GO:0035251">
    <property type="term" value="F:UDP-glucosyltransferase activity"/>
    <property type="evidence" value="ECO:0007669"/>
    <property type="project" value="InterPro"/>
</dbReference>
<proteinExistence type="predicted"/>
<dbReference type="STRING" id="227316.GA0070604_3580"/>
<keyword evidence="1" id="KW-0808">Transferase</keyword>
<dbReference type="RefSeq" id="WP_091119233.1">
    <property type="nucleotide sequence ID" value="NZ_FMHY01000002.1"/>
</dbReference>
<evidence type="ECO:0000313" key="2">
    <source>
        <dbReference type="Proteomes" id="UP000199696"/>
    </source>
</evidence>
<organism evidence="1 2">
    <name type="scientific">Micromonospora eburnea</name>
    <dbReference type="NCBI Taxonomy" id="227316"/>
    <lineage>
        <taxon>Bacteria</taxon>
        <taxon>Bacillati</taxon>
        <taxon>Actinomycetota</taxon>
        <taxon>Actinomycetes</taxon>
        <taxon>Micromonosporales</taxon>
        <taxon>Micromonosporaceae</taxon>
        <taxon>Micromonospora</taxon>
    </lineage>
</organism>
<dbReference type="EMBL" id="FMHY01000002">
    <property type="protein sequence ID" value="SCL57236.1"/>
    <property type="molecule type" value="Genomic_DNA"/>
</dbReference>
<dbReference type="Pfam" id="PF00201">
    <property type="entry name" value="UDPGT"/>
    <property type="match status" value="1"/>
</dbReference>
<keyword evidence="2" id="KW-1185">Reference proteome</keyword>
<dbReference type="OrthoDB" id="764352at2"/>
<protein>
    <submittedName>
        <fullName evidence="1">Polyene glycosyltransferase</fullName>
    </submittedName>
</protein>
<reference evidence="2" key="1">
    <citation type="submission" date="2016-06" db="EMBL/GenBank/DDBJ databases">
        <authorList>
            <person name="Varghese N."/>
            <person name="Submissions Spin"/>
        </authorList>
    </citation>
    <scope>NUCLEOTIDE SEQUENCE [LARGE SCALE GENOMIC DNA]</scope>
    <source>
        <strain evidence="2">DSM 44814</strain>
    </source>
</reference>
<evidence type="ECO:0000313" key="1">
    <source>
        <dbReference type="EMBL" id="SCL57236.1"/>
    </source>
</evidence>
<dbReference type="CDD" id="cd03784">
    <property type="entry name" value="GT1_Gtf-like"/>
    <property type="match status" value="1"/>
</dbReference>